<proteinExistence type="predicted"/>
<keyword evidence="1" id="KW-1185">Reference proteome</keyword>
<protein>
    <submittedName>
        <fullName evidence="2">Uncharacterized protein</fullName>
    </submittedName>
</protein>
<organism evidence="1 2">
    <name type="scientific">Romanomermis culicivorax</name>
    <name type="common">Nematode worm</name>
    <dbReference type="NCBI Taxonomy" id="13658"/>
    <lineage>
        <taxon>Eukaryota</taxon>
        <taxon>Metazoa</taxon>
        <taxon>Ecdysozoa</taxon>
        <taxon>Nematoda</taxon>
        <taxon>Enoplea</taxon>
        <taxon>Dorylaimia</taxon>
        <taxon>Mermithida</taxon>
        <taxon>Mermithoidea</taxon>
        <taxon>Mermithidae</taxon>
        <taxon>Romanomermis</taxon>
    </lineage>
</organism>
<name>A0A915JZ00_ROMCU</name>
<dbReference type="WBParaSite" id="nRc.2.0.1.t31210-RA">
    <property type="protein sequence ID" value="nRc.2.0.1.t31210-RA"/>
    <property type="gene ID" value="nRc.2.0.1.g31210"/>
</dbReference>
<reference evidence="2" key="1">
    <citation type="submission" date="2022-11" db="UniProtKB">
        <authorList>
            <consortium name="WormBaseParasite"/>
        </authorList>
    </citation>
    <scope>IDENTIFICATION</scope>
</reference>
<evidence type="ECO:0000313" key="1">
    <source>
        <dbReference type="Proteomes" id="UP000887565"/>
    </source>
</evidence>
<dbReference type="AlphaFoldDB" id="A0A915JZ00"/>
<dbReference type="Proteomes" id="UP000887565">
    <property type="component" value="Unplaced"/>
</dbReference>
<evidence type="ECO:0000313" key="2">
    <source>
        <dbReference type="WBParaSite" id="nRc.2.0.1.t31210-RA"/>
    </source>
</evidence>
<accession>A0A915JZ00</accession>
<sequence length="72" mass="9279">MIAPIGRDVPLRQNEKSSFYGRSFVHSSSKREKFDDRRRAPYYYDDYYKRRRYDNYDRERSHRRMEDWRYRK</sequence>